<name>A0ABC8RKV6_9AQUA</name>
<dbReference type="Pfam" id="PF00318">
    <property type="entry name" value="Ribosomal_S2"/>
    <property type="match status" value="1"/>
</dbReference>
<feature type="domain" description="Glycosyltransferase 61 catalytic" evidence="6">
    <location>
        <begin position="312"/>
        <end position="422"/>
    </location>
</feature>
<proteinExistence type="inferred from homology"/>
<dbReference type="InterPro" id="IPR001865">
    <property type="entry name" value="Ribosomal_uS2"/>
</dbReference>
<dbReference type="GO" id="GO:0000139">
    <property type="term" value="C:Golgi membrane"/>
    <property type="evidence" value="ECO:0007669"/>
    <property type="project" value="UniProtKB-SubCell"/>
</dbReference>
<dbReference type="PANTHER" id="PTHR20961">
    <property type="entry name" value="GLYCOSYLTRANSFERASE"/>
    <property type="match status" value="1"/>
</dbReference>
<dbReference type="Proteomes" id="UP001642360">
    <property type="component" value="Unassembled WGS sequence"/>
</dbReference>
<evidence type="ECO:0000313" key="7">
    <source>
        <dbReference type="EMBL" id="CAK9145358.1"/>
    </source>
</evidence>
<dbReference type="Pfam" id="PF04577">
    <property type="entry name" value="Glyco_transf_61"/>
    <property type="match status" value="1"/>
</dbReference>
<gene>
    <name evidence="7" type="ORF">ILEXP_LOCUS13167</name>
</gene>
<comment type="caution">
    <text evidence="7">The sequence shown here is derived from an EMBL/GenBank/DDBJ whole genome shotgun (WGS) entry which is preliminary data.</text>
</comment>
<accession>A0ABC8RKV6</accession>
<organism evidence="7 8">
    <name type="scientific">Ilex paraguariensis</name>
    <name type="common">yerba mate</name>
    <dbReference type="NCBI Taxonomy" id="185542"/>
    <lineage>
        <taxon>Eukaryota</taxon>
        <taxon>Viridiplantae</taxon>
        <taxon>Streptophyta</taxon>
        <taxon>Embryophyta</taxon>
        <taxon>Tracheophyta</taxon>
        <taxon>Spermatophyta</taxon>
        <taxon>Magnoliopsida</taxon>
        <taxon>eudicotyledons</taxon>
        <taxon>Gunneridae</taxon>
        <taxon>Pentapetalae</taxon>
        <taxon>asterids</taxon>
        <taxon>campanulids</taxon>
        <taxon>Aquifoliales</taxon>
        <taxon>Aquifoliaceae</taxon>
        <taxon>Ilex</taxon>
    </lineage>
</organism>
<dbReference type="GO" id="GO:0016763">
    <property type="term" value="F:pentosyltransferase activity"/>
    <property type="evidence" value="ECO:0007669"/>
    <property type="project" value="UniProtKB-ARBA"/>
</dbReference>
<evidence type="ECO:0000313" key="8">
    <source>
        <dbReference type="Proteomes" id="UP001642360"/>
    </source>
</evidence>
<dbReference type="InterPro" id="IPR007657">
    <property type="entry name" value="Glycosyltransferase_61"/>
</dbReference>
<protein>
    <recommendedName>
        <fullName evidence="6">Glycosyltransferase 61 catalytic domain-containing protein</fullName>
    </recommendedName>
</protein>
<keyword evidence="5" id="KW-0325">Glycoprotein</keyword>
<dbReference type="SUPFAM" id="SSF52313">
    <property type="entry name" value="Ribosomal protein S2"/>
    <property type="match status" value="1"/>
</dbReference>
<evidence type="ECO:0000256" key="4">
    <source>
        <dbReference type="ARBA" id="ARBA00022679"/>
    </source>
</evidence>
<keyword evidence="8" id="KW-1185">Reference proteome</keyword>
<evidence type="ECO:0000256" key="1">
    <source>
        <dbReference type="ARBA" id="ARBA00004323"/>
    </source>
</evidence>
<dbReference type="Gene3D" id="3.40.50.10490">
    <property type="entry name" value="Glucose-6-phosphate isomerase like protein, domain 1"/>
    <property type="match status" value="1"/>
</dbReference>
<dbReference type="InterPro" id="IPR023591">
    <property type="entry name" value="Ribosomal_uS2_flav_dom_sf"/>
</dbReference>
<reference evidence="7 8" key="1">
    <citation type="submission" date="2024-02" db="EMBL/GenBank/DDBJ databases">
        <authorList>
            <person name="Vignale AGUSTIN F."/>
            <person name="Sosa J E."/>
            <person name="Modenutti C."/>
        </authorList>
    </citation>
    <scope>NUCLEOTIDE SEQUENCE [LARGE SCALE GENOMIC DNA]</scope>
</reference>
<comment type="subcellular location">
    <subcellularLocation>
        <location evidence="1">Golgi apparatus membrane</location>
        <topology evidence="1">Single-pass type II membrane protein</topology>
    </subcellularLocation>
</comment>
<evidence type="ECO:0000256" key="2">
    <source>
        <dbReference type="ARBA" id="ARBA00006242"/>
    </source>
</evidence>
<keyword evidence="4" id="KW-0808">Transferase</keyword>
<dbReference type="EMBL" id="CAUOFW020001480">
    <property type="protein sequence ID" value="CAK9145358.1"/>
    <property type="molecule type" value="Genomic_DNA"/>
</dbReference>
<evidence type="ECO:0000256" key="5">
    <source>
        <dbReference type="ARBA" id="ARBA00023180"/>
    </source>
</evidence>
<dbReference type="PANTHER" id="PTHR20961:SF149">
    <property type="entry name" value="PROTEIN O-LINKED-MANNOSE BETA-1,4-N-ACETYLGLUCOSAMINYLTRANSFERASE 2-LIKE"/>
    <property type="match status" value="1"/>
</dbReference>
<sequence>MAWIGEGWGEMTRRYWNINLEEMMEVGVHFGHGTRKWNLKMAPYISTKRKVNLQSPINSGLDQLLVNDTSISESSSMHANTEQDMPSSALDQLIVSDTSISESSSMHANTELYKPSSAVKSSTNSEVETKEIKPICSISEPISDYCEIKGDIRIQGSSSTIFVASSNSSISSGNSLWTIRPYARKGNAGAMDHVKEWTVKLVDSQEGMPNCTVNRTTPAILFSLGGYSGNHFHAFSDLVIPLFLTSWEFHGEVNFLGTDYKTWWISKFKHLSDHLTKHPIIDIDREKDIHCYPSVLVGLKCHKELGIDPSKSPNGLSMKNFRQFLRSVYSLNRTTALKMKRGKDEKPRLMIISRKGSRLLLNEGKVTEMARKLGFDVVVAEAKHSTDLSKFAEIVNSCDVLVGVHGAGLTNMVFLPDNAIVIQIVPLGIDWFAKNDFGEPALSMNLRYLDYKISVKESSLIKEYPVDHAVLRNPLSLQKQGWNVIKSTYLDRQNVELNVRRFRATLLKALKFLHH</sequence>
<evidence type="ECO:0000259" key="6">
    <source>
        <dbReference type="Pfam" id="PF04577"/>
    </source>
</evidence>
<dbReference type="InterPro" id="IPR049625">
    <property type="entry name" value="Glyco_transf_61_cat"/>
</dbReference>
<keyword evidence="3" id="KW-0328">Glycosyltransferase</keyword>
<dbReference type="AlphaFoldDB" id="A0ABC8RKV6"/>
<comment type="similarity">
    <text evidence="2">Belongs to the universal ribosomal protein uS2 family.</text>
</comment>
<evidence type="ECO:0000256" key="3">
    <source>
        <dbReference type="ARBA" id="ARBA00022676"/>
    </source>
</evidence>